<feature type="domain" description="Defence against restriction A N-terminal" evidence="4">
    <location>
        <begin position="1033"/>
        <end position="1126"/>
    </location>
</feature>
<feature type="coiled-coil region" evidence="1">
    <location>
        <begin position="481"/>
        <end position="543"/>
    </location>
</feature>
<dbReference type="Proteomes" id="UP001549366">
    <property type="component" value="Unassembled WGS sequence"/>
</dbReference>
<keyword evidence="1" id="KW-0175">Coiled coil</keyword>
<organism evidence="5 6">
    <name type="scientific">Endozoicomonas lisbonensis</name>
    <dbReference type="NCBI Taxonomy" id="3120522"/>
    <lineage>
        <taxon>Bacteria</taxon>
        <taxon>Pseudomonadati</taxon>
        <taxon>Pseudomonadota</taxon>
        <taxon>Gammaproteobacteria</taxon>
        <taxon>Oceanospirillales</taxon>
        <taxon>Endozoicomonadaceae</taxon>
        <taxon>Endozoicomonas</taxon>
    </lineage>
</organism>
<name>A0ABV2SP63_9GAMM</name>
<keyword evidence="6" id="KW-1185">Reference proteome</keyword>
<evidence type="ECO:0000256" key="1">
    <source>
        <dbReference type="SAM" id="Coils"/>
    </source>
</evidence>
<accession>A0ABV2SP63</accession>
<proteinExistence type="predicted"/>
<gene>
    <name evidence="5" type="ORF">V5J35_004881</name>
</gene>
<evidence type="ECO:0000259" key="3">
    <source>
        <dbReference type="Pfam" id="PF18763"/>
    </source>
</evidence>
<feature type="compositionally biased region" description="Basic and acidic residues" evidence="2">
    <location>
        <begin position="167"/>
        <end position="181"/>
    </location>
</feature>
<dbReference type="Pfam" id="PF18788">
    <property type="entry name" value="DarA_N"/>
    <property type="match status" value="2"/>
</dbReference>
<evidence type="ECO:0000259" key="4">
    <source>
        <dbReference type="Pfam" id="PF18788"/>
    </source>
</evidence>
<evidence type="ECO:0000313" key="6">
    <source>
        <dbReference type="Proteomes" id="UP001549366"/>
    </source>
</evidence>
<dbReference type="RefSeq" id="WP_354019909.1">
    <property type="nucleotide sequence ID" value="NZ_JBEWTC010000003.1"/>
</dbReference>
<feature type="domain" description="DdrB-like" evidence="3">
    <location>
        <begin position="556"/>
        <end position="674"/>
    </location>
</feature>
<sequence>MEDFFDSAAEQTLRQQNITEGKRLLRNVIRTYRDELFGVYRRELDKDFNPRAKGNGWIAFLFGRPGVAPKFQPGAGISHILAKRNWEKTYMDEVRHNGGLDVLDKMIQVLVQGEISAPDARNLEIKLGDNVVVLAKNSLDGRMAVSVPSKQANEERDKRKKKKGKGKKDQKGQRRQVPDRDHWIVTAFEEHKSYHEKLMPKAIEKWKKAGSPQASEFIYESSSEVSADEAGGRLSLHGNTGQADVFSCSTHSGFPWASEDFLTQHGSGTTQILGEINKNYKFNSLGSARLTPEIVFDEAGFTERRLNSIMESLTSDDEHLLFETESIDVLDAAYNPGELLTDQMILDAVTSRYGNGFTRTVRALARVLSRQSDKLEVMEPIIGKPRRAGGFATVTAQIPISDGQTVSIVFHAPDSAGRIQSGDFLIAYRWLLNKRDVTHVVAPEMTQRGVMKDIPLATVGRRVMQLVHRNSARFVAQSEQVAQQRKAVQESELLIEQLSERSNKLQSEIDILEEDAHEYQAKADQMRLDLASLENRNRALANLRPRGSNTRNIRAQDMEIETRLEVVAIDQLITSDQDNFDQSLQPRDRTRESSKEQIRSIIRNFDPNQLLDAPTADTGAPIVSHDNLVESGNGRTMAMREIVKDELLHRRYAKAVKEATGLDLKAGEMLIRRRTTDLSEDDRILFTKKANQMTVSKMSATEQGLSDARMIDEAMLSDFKGGDITATANNQFVRSFIGKLPVNEHGDLLDAHGGLSQSGVARIRNALLGAAYGSPSVMSRITESTDDNVKSISGALVDAAPAIAQLKRDVEAGRVKADFDISTQIAEAAGKVSQARQNRTAISELLSQADMLSAPDPVTDELIKLFHNPELTRAIGRDKIAVSLITYADQARRETVDDTLFGDDFDISPEQILQDINQRREAAANQSSLFDCATQFWLNPYFDGMRLTSQATTDDEFSPLQVDAAMSWLEEGKGAEWLQQPTTVDVLDSAYNPGKAETDSFILDSVAGEGGNRLAEIVKQAFNLNLPENRQIVDKPVIGTPRRSGGFSNVTVQLPLADGQTISTVLHVPDNTGRVHTGDQPVAYRWMLNQRDVTQTVAPVAELQGEMRDMPLQTVGRRMAQLVQANGERLAA</sequence>
<dbReference type="Pfam" id="PF18763">
    <property type="entry name" value="ddrB-ParB"/>
    <property type="match status" value="1"/>
</dbReference>
<dbReference type="EMBL" id="JBEWTB010000003">
    <property type="protein sequence ID" value="MET4759562.1"/>
    <property type="molecule type" value="Genomic_DNA"/>
</dbReference>
<comment type="caution">
    <text evidence="5">The sequence shown here is derived from an EMBL/GenBank/DDBJ whole genome shotgun (WGS) entry which is preliminary data.</text>
</comment>
<evidence type="ECO:0000313" key="5">
    <source>
        <dbReference type="EMBL" id="MET4759562.1"/>
    </source>
</evidence>
<feature type="region of interest" description="Disordered" evidence="2">
    <location>
        <begin position="144"/>
        <end position="181"/>
    </location>
</feature>
<dbReference type="InterPro" id="IPR041398">
    <property type="entry name" value="DdrB_dom"/>
</dbReference>
<protein>
    <submittedName>
        <fullName evidence="5">TolA-binding protein</fullName>
    </submittedName>
</protein>
<evidence type="ECO:0000256" key="2">
    <source>
        <dbReference type="SAM" id="MobiDB-lite"/>
    </source>
</evidence>
<reference evidence="5 6" key="1">
    <citation type="submission" date="2024-06" db="EMBL/GenBank/DDBJ databases">
        <title>Genomic Encyclopedia of Type Strains, Phase V (KMG-V): Genome sequencing to study the core and pangenomes of soil and plant-associated prokaryotes.</title>
        <authorList>
            <person name="Whitman W."/>
        </authorList>
    </citation>
    <scope>NUCLEOTIDE SEQUENCE [LARGE SCALE GENOMIC DNA]</scope>
    <source>
        <strain evidence="5 6">NE40</strain>
    </source>
</reference>
<feature type="domain" description="Defence against restriction A N-terminal" evidence="4">
    <location>
        <begin position="345"/>
        <end position="471"/>
    </location>
</feature>
<dbReference type="InterPro" id="IPR041140">
    <property type="entry name" value="DarA_N"/>
</dbReference>